<keyword evidence="1" id="KW-1133">Transmembrane helix</keyword>
<dbReference type="EMBL" id="JYDO01000058">
    <property type="protein sequence ID" value="KRZ73850.1"/>
    <property type="molecule type" value="Genomic_DNA"/>
</dbReference>
<evidence type="ECO:0000313" key="2">
    <source>
        <dbReference type="EMBL" id="KRZ73850.1"/>
    </source>
</evidence>
<protein>
    <submittedName>
        <fullName evidence="2">Uncharacterized protein</fullName>
    </submittedName>
</protein>
<keyword evidence="3" id="KW-1185">Reference proteome</keyword>
<accession>A0A0V1MQ62</accession>
<evidence type="ECO:0000313" key="3">
    <source>
        <dbReference type="Proteomes" id="UP000054843"/>
    </source>
</evidence>
<sequence length="92" mass="10680">MTFSTLFFKRLRLSKKGINAHFIVINGILTQKLEIQILKCFLQTFFSLNLYILNVVLYMGLSKFTHLLKNTDNSLQFDRTVSAIYNSTLDVI</sequence>
<proteinExistence type="predicted"/>
<keyword evidence="1" id="KW-0812">Transmembrane</keyword>
<gene>
    <name evidence="2" type="ORF">T10_2449</name>
</gene>
<dbReference type="Proteomes" id="UP000054843">
    <property type="component" value="Unassembled WGS sequence"/>
</dbReference>
<name>A0A0V1MQ62_9BILA</name>
<evidence type="ECO:0000256" key="1">
    <source>
        <dbReference type="SAM" id="Phobius"/>
    </source>
</evidence>
<feature type="transmembrane region" description="Helical" evidence="1">
    <location>
        <begin position="40"/>
        <end position="61"/>
    </location>
</feature>
<dbReference type="AlphaFoldDB" id="A0A0V1MQ62"/>
<comment type="caution">
    <text evidence="2">The sequence shown here is derived from an EMBL/GenBank/DDBJ whole genome shotgun (WGS) entry which is preliminary data.</text>
</comment>
<organism evidence="2 3">
    <name type="scientific">Trichinella papuae</name>
    <dbReference type="NCBI Taxonomy" id="268474"/>
    <lineage>
        <taxon>Eukaryota</taxon>
        <taxon>Metazoa</taxon>
        <taxon>Ecdysozoa</taxon>
        <taxon>Nematoda</taxon>
        <taxon>Enoplea</taxon>
        <taxon>Dorylaimia</taxon>
        <taxon>Trichinellida</taxon>
        <taxon>Trichinellidae</taxon>
        <taxon>Trichinella</taxon>
    </lineage>
</organism>
<keyword evidence="1" id="KW-0472">Membrane</keyword>
<reference evidence="2 3" key="1">
    <citation type="submission" date="2015-01" db="EMBL/GenBank/DDBJ databases">
        <title>Evolution of Trichinella species and genotypes.</title>
        <authorList>
            <person name="Korhonen P.K."/>
            <person name="Edoardo P."/>
            <person name="Giuseppe L.R."/>
            <person name="Gasser R.B."/>
        </authorList>
    </citation>
    <scope>NUCLEOTIDE SEQUENCE [LARGE SCALE GENOMIC DNA]</scope>
    <source>
        <strain evidence="2">ISS1980</strain>
    </source>
</reference>